<dbReference type="Gene3D" id="3.40.630.30">
    <property type="match status" value="1"/>
</dbReference>
<keyword evidence="3" id="KW-1185">Reference proteome</keyword>
<accession>A0A916YEV7</accession>
<dbReference type="Proteomes" id="UP000613160">
    <property type="component" value="Unassembled WGS sequence"/>
</dbReference>
<dbReference type="EMBL" id="BMJJ01000019">
    <property type="protein sequence ID" value="GGD42076.1"/>
    <property type="molecule type" value="Genomic_DNA"/>
</dbReference>
<dbReference type="Pfam" id="PF13420">
    <property type="entry name" value="Acetyltransf_4"/>
    <property type="match status" value="1"/>
</dbReference>
<feature type="domain" description="N-acetyltransferase" evidence="1">
    <location>
        <begin position="4"/>
        <end position="168"/>
    </location>
</feature>
<dbReference type="AlphaFoldDB" id="A0A916YEV7"/>
<proteinExistence type="predicted"/>
<dbReference type="PROSITE" id="PS51186">
    <property type="entry name" value="GNAT"/>
    <property type="match status" value="1"/>
</dbReference>
<evidence type="ECO:0000259" key="1">
    <source>
        <dbReference type="PROSITE" id="PS51186"/>
    </source>
</evidence>
<protein>
    <submittedName>
        <fullName evidence="2">GCN5 family N-acetyltransferase</fullName>
    </submittedName>
</protein>
<dbReference type="GO" id="GO:0016747">
    <property type="term" value="F:acyltransferase activity, transferring groups other than amino-acyl groups"/>
    <property type="evidence" value="ECO:0007669"/>
    <property type="project" value="InterPro"/>
</dbReference>
<dbReference type="PANTHER" id="PTHR43072:SF8">
    <property type="entry name" value="ACYLTRANSFERASE FABY-RELATED"/>
    <property type="match status" value="1"/>
</dbReference>
<comment type="caution">
    <text evidence="2">The sequence shown here is derived from an EMBL/GenBank/DDBJ whole genome shotgun (WGS) entry which is preliminary data.</text>
</comment>
<reference evidence="2" key="2">
    <citation type="submission" date="2020-09" db="EMBL/GenBank/DDBJ databases">
        <authorList>
            <person name="Sun Q."/>
            <person name="Zhou Y."/>
        </authorList>
    </citation>
    <scope>NUCLEOTIDE SEQUENCE</scope>
    <source>
        <strain evidence="2">CGMCC 1.15493</strain>
    </source>
</reference>
<dbReference type="InterPro" id="IPR016181">
    <property type="entry name" value="Acyl_CoA_acyltransferase"/>
</dbReference>
<gene>
    <name evidence="2" type="ORF">GCM10011335_50980</name>
</gene>
<organism evidence="2 3">
    <name type="scientific">Aureimonas glaciei</name>
    <dbReference type="NCBI Taxonomy" id="1776957"/>
    <lineage>
        <taxon>Bacteria</taxon>
        <taxon>Pseudomonadati</taxon>
        <taxon>Pseudomonadota</taxon>
        <taxon>Alphaproteobacteria</taxon>
        <taxon>Hyphomicrobiales</taxon>
        <taxon>Aurantimonadaceae</taxon>
        <taxon>Aureimonas</taxon>
    </lineage>
</organism>
<dbReference type="SUPFAM" id="SSF55729">
    <property type="entry name" value="Acyl-CoA N-acyltransferases (Nat)"/>
    <property type="match status" value="1"/>
</dbReference>
<evidence type="ECO:0000313" key="2">
    <source>
        <dbReference type="EMBL" id="GGD42076.1"/>
    </source>
</evidence>
<sequence>MSAFVLREAVLADVPRLAEIYGHAVLNGTATFELVPPDEAEMQARFETLKAQGYPYIVAADRHDRVIGYAYAGPFRARPAYRWSVEDSVYIAPEAYGRGAGSALLERLLELCEEGGFRQMIAVIGGSDHAPSIRLHERAGFRTIGIFHGSGFKFGRWIDTVFMQIPIGDGRMSLPDETHPPGLIKG</sequence>
<dbReference type="PANTHER" id="PTHR43072">
    <property type="entry name" value="N-ACETYLTRANSFERASE"/>
    <property type="match status" value="1"/>
</dbReference>
<reference evidence="2" key="1">
    <citation type="journal article" date="2014" name="Int. J. Syst. Evol. Microbiol.">
        <title>Complete genome sequence of Corynebacterium casei LMG S-19264T (=DSM 44701T), isolated from a smear-ripened cheese.</title>
        <authorList>
            <consortium name="US DOE Joint Genome Institute (JGI-PGF)"/>
            <person name="Walter F."/>
            <person name="Albersmeier A."/>
            <person name="Kalinowski J."/>
            <person name="Ruckert C."/>
        </authorList>
    </citation>
    <scope>NUCLEOTIDE SEQUENCE</scope>
    <source>
        <strain evidence="2">CGMCC 1.15493</strain>
    </source>
</reference>
<dbReference type="InterPro" id="IPR000182">
    <property type="entry name" value="GNAT_dom"/>
</dbReference>
<name>A0A916YEV7_9HYPH</name>
<dbReference type="RefSeq" id="WP_188855258.1">
    <property type="nucleotide sequence ID" value="NZ_BMJJ01000019.1"/>
</dbReference>
<evidence type="ECO:0000313" key="3">
    <source>
        <dbReference type="Proteomes" id="UP000613160"/>
    </source>
</evidence>